<comment type="caution">
    <text evidence="2">The sequence shown here is derived from an EMBL/GenBank/DDBJ whole genome shotgun (WGS) entry which is preliminary data.</text>
</comment>
<dbReference type="EMBL" id="PKLL01000004">
    <property type="protein sequence ID" value="RZE27808.1"/>
    <property type="molecule type" value="Genomic_DNA"/>
</dbReference>
<evidence type="ECO:0000256" key="1">
    <source>
        <dbReference type="SAM" id="MobiDB-lite"/>
    </source>
</evidence>
<dbReference type="Proteomes" id="UP000292693">
    <property type="component" value="Unassembled WGS sequence"/>
</dbReference>
<reference evidence="2" key="2">
    <citation type="submission" date="2022-09" db="EMBL/GenBank/DDBJ databases">
        <title>Whole genome shotgun sequence of Streptomyces albidoflavus NBRC 12854.</title>
        <authorList>
            <person name="Komaki H."/>
            <person name="Tamura T."/>
        </authorList>
    </citation>
    <scope>NUCLEOTIDE SEQUENCE</scope>
    <source>
        <strain evidence="2">NBRC 12854</strain>
    </source>
</reference>
<feature type="region of interest" description="Disordered" evidence="1">
    <location>
        <begin position="22"/>
        <end position="62"/>
    </location>
</feature>
<evidence type="ECO:0000313" key="4">
    <source>
        <dbReference type="Proteomes" id="UP000292693"/>
    </source>
</evidence>
<evidence type="ECO:0000313" key="5">
    <source>
        <dbReference type="Proteomes" id="UP001051844"/>
    </source>
</evidence>
<protein>
    <submittedName>
        <fullName evidence="2">Uncharacterized protein</fullName>
    </submittedName>
</protein>
<evidence type="ECO:0000313" key="2">
    <source>
        <dbReference type="EMBL" id="GHI45024.1"/>
    </source>
</evidence>
<sequence length="62" mass="6171">MHTGVRIGLYAAGLAVAFGAASGVGDRFGPEPAPVAPVEHSEHQEGGAGEEHGQDHDAPPAS</sequence>
<feature type="compositionally biased region" description="Basic and acidic residues" evidence="1">
    <location>
        <begin position="39"/>
        <end position="62"/>
    </location>
</feature>
<dbReference type="AlphaFoldDB" id="A0A126XY54"/>
<dbReference type="EMBL" id="BNDZ01000003">
    <property type="protein sequence ID" value="GHI45024.1"/>
    <property type="molecule type" value="Genomic_DNA"/>
</dbReference>
<accession>A0A126XY54</accession>
<dbReference type="Proteomes" id="UP001051844">
    <property type="component" value="Unassembled WGS sequence"/>
</dbReference>
<name>A0A126XY54_9ACTN</name>
<reference evidence="3 4" key="1">
    <citation type="submission" date="2017-12" db="EMBL/GenBank/DDBJ databases">
        <title>Population genomics insights into the ecological differentiation and adaptive evolution in streptomycetes.</title>
        <authorList>
            <person name="Li Y."/>
            <person name="Huang Y."/>
        </authorList>
    </citation>
    <scope>NUCLEOTIDE SEQUENCE [LARGE SCALE GENOMIC DNA]</scope>
    <source>
        <strain evidence="3 4">NBRC 100770</strain>
    </source>
</reference>
<evidence type="ECO:0000313" key="3">
    <source>
        <dbReference type="EMBL" id="RZE27808.1"/>
    </source>
</evidence>
<organism evidence="2 5">
    <name type="scientific">Streptomyces albidoflavus</name>
    <dbReference type="NCBI Taxonomy" id="1886"/>
    <lineage>
        <taxon>Bacteria</taxon>
        <taxon>Bacillati</taxon>
        <taxon>Actinomycetota</taxon>
        <taxon>Actinomycetes</taxon>
        <taxon>Kitasatosporales</taxon>
        <taxon>Streptomycetaceae</taxon>
        <taxon>Streptomyces</taxon>
        <taxon>Streptomyces albidoflavus group</taxon>
    </lineage>
</organism>
<gene>
    <name evidence="3" type="ORF">C0Q92_05175</name>
    <name evidence="2" type="ORF">ScoT_11980</name>
</gene>
<proteinExistence type="predicted"/>
<dbReference type="RefSeq" id="WP_037842706.1">
    <property type="nucleotide sequence ID" value="NZ_BNDZ01000003.1"/>
</dbReference>
<dbReference type="GeneID" id="97266641"/>